<dbReference type="PROSITE" id="PS00678">
    <property type="entry name" value="WD_REPEATS_1"/>
    <property type="match status" value="2"/>
</dbReference>
<dbReference type="SUPFAM" id="SSF50978">
    <property type="entry name" value="WD40 repeat-like"/>
    <property type="match status" value="1"/>
</dbReference>
<evidence type="ECO:0000256" key="5">
    <source>
        <dbReference type="ARBA" id="ARBA00022833"/>
    </source>
</evidence>
<name>A0A8E2EJ92_9PEZI</name>
<dbReference type="PANTHER" id="PTHR46200">
    <property type="entry name" value="GATOR COMPLEX PROTEIN WDR24"/>
    <property type="match status" value="1"/>
</dbReference>
<dbReference type="InterPro" id="IPR037590">
    <property type="entry name" value="WDR24"/>
</dbReference>
<feature type="compositionally biased region" description="Polar residues" evidence="7">
    <location>
        <begin position="510"/>
        <end position="529"/>
    </location>
</feature>
<evidence type="ECO:0000256" key="2">
    <source>
        <dbReference type="ARBA" id="ARBA00022723"/>
    </source>
</evidence>
<feature type="compositionally biased region" description="Basic and acidic residues" evidence="7">
    <location>
        <begin position="473"/>
        <end position="485"/>
    </location>
</feature>
<sequence length="1339" mass="147456">MADYPSRRSSAAVPPSIPPPPPLPPTKQHPDRRSYFSRFVTQSLSAYGSRPPSAQAIQPDGGRPNPLVPRLPGISSGSSQDASHKTGLEITALDINRERTHAILAGREILKTIRINDAKCAEDINLRAAIINYAAHNTAGPGTSARHRETLEIHDVKWSHGQFDTHIATAATNGKVILYDLNRAGMELARLHEHHRQVHKVAFNPHQGYLLLSGSQDGTVRLWDLRDMRKDAMTCLSRERFSGQNEPIRDVQWSPTDGVEFAFGTDNGTIQRWDFRNSKSAKLRIQAHPSKTCTSVDWHPDGKHLLSASVDKTVRIWDFSSEAKRSSRQSPAFVLRTPYPVFRARWRPPYWSEEFHEQGSYQCTQLATSYDRDHAVVHLWDFRRPCLPFREIHRYSSAPSDMLWHSRDFLWTVGREGVFTQTDVHFSPKVVDRRNLQAFAVSPSGEVSGFAQKRPSRRRSDLEYSTDDTYITDSREKRSSPEKNSLRSSADDSVDDSFLSSSLRRHHGRTASNRSTKSFGSTPPSSDTPNKVMFLTDSMALHSDSLKPNQVAFRGVLPGSASVQIFTYLAQKYKAIPLPDPPTVESFNNLQRIFAQNAEYAQRAAFYRLAETWRVVGASISNTARRRAELHKNHRLAQQRIPSSHPKPHAVPNATPHDRQYAVPLNPAVRAIYSSNRDHQGTPESTSNLATPLARPYPNSETLPDSILPPLPNPDHEEDLSLPPAVVGPHSGGEGYLSPDIANRSSSLRRPSFNGPNWYNSSNDIEERRAMIGSWRAPPRAPLSLDPPNTQGISINIPPRLDRHDSDESFAMFSASTDSQRGISMPSSFASGKSHEHSMDSISEKWQHPLTESSFGNASNDLASNGLEDSFGKSVDLEYSPTAVPIGKGNGSRSADPQGAGRADRDPHLEHASRDKAILSIETLRKNNQLLRHDSSESEAYSRGDISEISADYMENMEASGTIVPDGPLEDLGSPHAPKPHAALAPAALDPAADEPIVLADFQAADLGIDAEDEAGFTVIDLLRQILAFHTSALSDAQTSSLLLLLLGPLLPRTDPAYDTTASDSDTLTAYADHFTSLGMSHTQTETILSTNLTPLLQTGINPYQAESILTTYHMQLHSLGLYNAAASLRRLAYPTYPAVYEQALKDTQLGLLCLSCNSPINNPRDKMRCETCKRAQAPCPICWGRYPAFEGVVAKKNAKLRSSAAASGKTEHRRKRTSLVGAPAIRALAAASSNAQGPGLSVPHSNVTEPRPTLWTWCPLCGHGGHTACLSAWFADPVMSEGACATEGCLCDCVRGRRREERLRAELGIKVEKERGKVVKGDDWKVGESRAVIGARGA</sequence>
<evidence type="ECO:0000256" key="6">
    <source>
        <dbReference type="PROSITE-ProRule" id="PRU00221"/>
    </source>
</evidence>
<dbReference type="Proteomes" id="UP000250266">
    <property type="component" value="Unassembled WGS sequence"/>
</dbReference>
<feature type="compositionally biased region" description="Pro residues" evidence="7">
    <location>
        <begin position="15"/>
        <end position="27"/>
    </location>
</feature>
<proteinExistence type="predicted"/>
<dbReference type="Pfam" id="PF00400">
    <property type="entry name" value="WD40"/>
    <property type="match status" value="2"/>
</dbReference>
<feature type="repeat" description="WD" evidence="6">
    <location>
        <begin position="191"/>
        <end position="233"/>
    </location>
</feature>
<evidence type="ECO:0000256" key="1">
    <source>
        <dbReference type="ARBA" id="ARBA00022574"/>
    </source>
</evidence>
<dbReference type="InterPro" id="IPR015943">
    <property type="entry name" value="WD40/YVTN_repeat-like_dom_sf"/>
</dbReference>
<dbReference type="EMBL" id="KV744826">
    <property type="protein sequence ID" value="OCK85015.1"/>
    <property type="molecule type" value="Genomic_DNA"/>
</dbReference>
<feature type="region of interest" description="Disordered" evidence="7">
    <location>
        <begin position="1"/>
        <end position="34"/>
    </location>
</feature>
<feature type="repeat" description="WD" evidence="6">
    <location>
        <begin position="241"/>
        <end position="283"/>
    </location>
</feature>
<dbReference type="GO" id="GO:0005774">
    <property type="term" value="C:vacuolar membrane"/>
    <property type="evidence" value="ECO:0007669"/>
    <property type="project" value="TreeGrafter"/>
</dbReference>
<dbReference type="PROSITE" id="PS50082">
    <property type="entry name" value="WD_REPEATS_2"/>
    <property type="match status" value="3"/>
</dbReference>
<feature type="region of interest" description="Disordered" evidence="7">
    <location>
        <begin position="816"/>
        <end position="843"/>
    </location>
</feature>
<feature type="region of interest" description="Disordered" evidence="7">
    <location>
        <begin position="444"/>
        <end position="531"/>
    </location>
</feature>
<feature type="region of interest" description="Disordered" evidence="7">
    <location>
        <begin position="882"/>
        <end position="914"/>
    </location>
</feature>
<feature type="compositionally biased region" description="Basic and acidic residues" evidence="7">
    <location>
        <begin position="902"/>
        <end position="914"/>
    </location>
</feature>
<keyword evidence="5" id="KW-0862">Zinc</keyword>
<keyword evidence="9" id="KW-1185">Reference proteome</keyword>
<dbReference type="GO" id="GO:0005829">
    <property type="term" value="C:cytosol"/>
    <property type="evidence" value="ECO:0007669"/>
    <property type="project" value="TreeGrafter"/>
</dbReference>
<organism evidence="8 9">
    <name type="scientific">Lepidopterella palustris CBS 459.81</name>
    <dbReference type="NCBI Taxonomy" id="1314670"/>
    <lineage>
        <taxon>Eukaryota</taxon>
        <taxon>Fungi</taxon>
        <taxon>Dikarya</taxon>
        <taxon>Ascomycota</taxon>
        <taxon>Pezizomycotina</taxon>
        <taxon>Dothideomycetes</taxon>
        <taxon>Pleosporomycetidae</taxon>
        <taxon>Mytilinidiales</taxon>
        <taxon>Argynnaceae</taxon>
        <taxon>Lepidopterella</taxon>
    </lineage>
</organism>
<evidence type="ECO:0000256" key="4">
    <source>
        <dbReference type="ARBA" id="ARBA00022771"/>
    </source>
</evidence>
<feature type="compositionally biased region" description="Polar residues" evidence="7">
    <location>
        <begin position="743"/>
        <end position="762"/>
    </location>
</feature>
<dbReference type="GO" id="GO:1904263">
    <property type="term" value="P:positive regulation of TORC1 signaling"/>
    <property type="evidence" value="ECO:0007669"/>
    <property type="project" value="TreeGrafter"/>
</dbReference>
<keyword evidence="4" id="KW-0863">Zinc-finger</keyword>
<feature type="region of interest" description="Disordered" evidence="7">
    <location>
        <begin position="675"/>
        <end position="762"/>
    </location>
</feature>
<feature type="repeat" description="WD" evidence="6">
    <location>
        <begin position="294"/>
        <end position="327"/>
    </location>
</feature>
<dbReference type="OrthoDB" id="60955at2759"/>
<dbReference type="PROSITE" id="PS50294">
    <property type="entry name" value="WD_REPEATS_REGION"/>
    <property type="match status" value="2"/>
</dbReference>
<dbReference type="GO" id="GO:0008270">
    <property type="term" value="F:zinc ion binding"/>
    <property type="evidence" value="ECO:0007669"/>
    <property type="project" value="UniProtKB-KW"/>
</dbReference>
<dbReference type="GO" id="GO:0061700">
    <property type="term" value="C:GATOR2 complex"/>
    <property type="evidence" value="ECO:0007669"/>
    <property type="project" value="TreeGrafter"/>
</dbReference>
<dbReference type="InterPro" id="IPR036322">
    <property type="entry name" value="WD40_repeat_dom_sf"/>
</dbReference>
<feature type="non-terminal residue" evidence="8">
    <location>
        <position position="1339"/>
    </location>
</feature>
<dbReference type="InterPro" id="IPR019775">
    <property type="entry name" value="WD40_repeat_CS"/>
</dbReference>
<dbReference type="SMART" id="SM00320">
    <property type="entry name" value="WD40"/>
    <property type="match status" value="4"/>
</dbReference>
<accession>A0A8E2EJ92</accession>
<feature type="region of interest" description="Disordered" evidence="7">
    <location>
        <begin position="46"/>
        <end position="85"/>
    </location>
</feature>
<reference evidence="8 9" key="1">
    <citation type="journal article" date="2016" name="Nat. Commun.">
        <title>Ectomycorrhizal ecology is imprinted in the genome of the dominant symbiotic fungus Cenococcum geophilum.</title>
        <authorList>
            <consortium name="DOE Joint Genome Institute"/>
            <person name="Peter M."/>
            <person name="Kohler A."/>
            <person name="Ohm R.A."/>
            <person name="Kuo A."/>
            <person name="Krutzmann J."/>
            <person name="Morin E."/>
            <person name="Arend M."/>
            <person name="Barry K.W."/>
            <person name="Binder M."/>
            <person name="Choi C."/>
            <person name="Clum A."/>
            <person name="Copeland A."/>
            <person name="Grisel N."/>
            <person name="Haridas S."/>
            <person name="Kipfer T."/>
            <person name="LaButti K."/>
            <person name="Lindquist E."/>
            <person name="Lipzen A."/>
            <person name="Maire R."/>
            <person name="Meier B."/>
            <person name="Mihaltcheva S."/>
            <person name="Molinier V."/>
            <person name="Murat C."/>
            <person name="Poggeler S."/>
            <person name="Quandt C.A."/>
            <person name="Sperisen C."/>
            <person name="Tritt A."/>
            <person name="Tisserant E."/>
            <person name="Crous P.W."/>
            <person name="Henrissat B."/>
            <person name="Nehls U."/>
            <person name="Egli S."/>
            <person name="Spatafora J.W."/>
            <person name="Grigoriev I.V."/>
            <person name="Martin F.M."/>
        </authorList>
    </citation>
    <scope>NUCLEOTIDE SEQUENCE [LARGE SCALE GENOMIC DNA]</scope>
    <source>
        <strain evidence="8 9">CBS 459.81</strain>
    </source>
</reference>
<evidence type="ECO:0000256" key="7">
    <source>
        <dbReference type="SAM" id="MobiDB-lite"/>
    </source>
</evidence>
<keyword evidence="1 6" id="KW-0853">WD repeat</keyword>
<keyword evidence="3" id="KW-0677">Repeat</keyword>
<protein>
    <submittedName>
        <fullName evidence="8">WD40 repeat-like protein</fullName>
    </submittedName>
</protein>
<evidence type="ECO:0000313" key="9">
    <source>
        <dbReference type="Proteomes" id="UP000250266"/>
    </source>
</evidence>
<feature type="compositionally biased region" description="Polar residues" evidence="7">
    <location>
        <begin position="816"/>
        <end position="831"/>
    </location>
</feature>
<feature type="region of interest" description="Disordered" evidence="7">
    <location>
        <begin position="637"/>
        <end position="659"/>
    </location>
</feature>
<dbReference type="PANTHER" id="PTHR46200:SF1">
    <property type="entry name" value="GATOR COMPLEX PROTEIN WDR24"/>
    <property type="match status" value="1"/>
</dbReference>
<keyword evidence="2" id="KW-0479">Metal-binding</keyword>
<gene>
    <name evidence="8" type="ORF">K432DRAFT_319219</name>
</gene>
<evidence type="ECO:0000256" key="3">
    <source>
        <dbReference type="ARBA" id="ARBA00022737"/>
    </source>
</evidence>
<feature type="compositionally biased region" description="Basic and acidic residues" evidence="7">
    <location>
        <begin position="833"/>
        <end position="843"/>
    </location>
</feature>
<dbReference type="Gene3D" id="2.130.10.10">
    <property type="entry name" value="YVTN repeat-like/Quinoprotein amine dehydrogenase"/>
    <property type="match status" value="2"/>
</dbReference>
<evidence type="ECO:0000313" key="8">
    <source>
        <dbReference type="EMBL" id="OCK85015.1"/>
    </source>
</evidence>
<dbReference type="GO" id="GO:0016239">
    <property type="term" value="P:positive regulation of macroautophagy"/>
    <property type="evidence" value="ECO:0007669"/>
    <property type="project" value="TreeGrafter"/>
</dbReference>
<dbReference type="InterPro" id="IPR001680">
    <property type="entry name" value="WD40_rpt"/>
</dbReference>